<dbReference type="PROSITE" id="PS51695">
    <property type="entry name" value="SEDOLISIN"/>
    <property type="match status" value="1"/>
</dbReference>
<evidence type="ECO:0000259" key="5">
    <source>
        <dbReference type="PROSITE" id="PS51695"/>
    </source>
</evidence>
<name>A0ABP7CGD9_9MICO</name>
<dbReference type="InterPro" id="IPR036852">
    <property type="entry name" value="Peptidase_S8/S53_dom_sf"/>
</dbReference>
<keyword evidence="3" id="KW-0720">Serine protease</keyword>
<keyword evidence="7" id="KW-1185">Reference proteome</keyword>
<keyword evidence="4" id="KW-0732">Signal</keyword>
<feature type="signal peptide" evidence="4">
    <location>
        <begin position="1"/>
        <end position="29"/>
    </location>
</feature>
<evidence type="ECO:0000256" key="1">
    <source>
        <dbReference type="ARBA" id="ARBA00022670"/>
    </source>
</evidence>
<dbReference type="PANTHER" id="PTHR14218:SF15">
    <property type="entry name" value="TRIPEPTIDYL-PEPTIDASE 1"/>
    <property type="match status" value="1"/>
</dbReference>
<dbReference type="InterPro" id="IPR030400">
    <property type="entry name" value="Sedolisin_dom"/>
</dbReference>
<sequence>MIHTQPRAVATISALALATLGAATSGALAPVSAAPAPTVRTTASLSGLHPTVSDYVQISASTTPPTEAQCYSVGRRCFTPTSTRAAYNVQGLIDNHLDGRGMTIAIVDSHGSDTMAHDLHVYDQAFGLPAMCGEESVSCTTGMPTFSELHLQGNPATKAPPSTGKGTGLQDKAAWALEVSLDVETAHSMAPGANILLVTTPNSETLGVQGFPQMMAAEQYVVDHHLANVISQSFASAEDAFGSTQSLLNLRHAFISAAQNGVTVLGSSGDGGTANTMKQPVKSGGALIPYPTVEWPASDPLVTGVGGTYLCTDAEATAGRVVDSIHPPAKCQANPGAAEVGWTFSGGGFSHVFAKPDYQSTLPAGSTAIGTKRGVPDIGLQASAGTGALVYLSLPPDGASGLICGSAPCSTGWYDIGGTSLSCPQWAGLVAIADQINGGGLGLINPGLYRIGSNPARYAADFHDVTLGNNTADPSVEGYPATTGWDPVTGLGTPDAGVLLPDLVQAVHGH</sequence>
<dbReference type="InterPro" id="IPR023828">
    <property type="entry name" value="Peptidase_S8_Ser-AS"/>
</dbReference>
<evidence type="ECO:0000256" key="2">
    <source>
        <dbReference type="ARBA" id="ARBA00022801"/>
    </source>
</evidence>
<organism evidence="6 7">
    <name type="scientific">Terrabacter ginsenosidimutans</name>
    <dbReference type="NCBI Taxonomy" id="490575"/>
    <lineage>
        <taxon>Bacteria</taxon>
        <taxon>Bacillati</taxon>
        <taxon>Actinomycetota</taxon>
        <taxon>Actinomycetes</taxon>
        <taxon>Micrococcales</taxon>
        <taxon>Intrasporangiaceae</taxon>
        <taxon>Terrabacter</taxon>
    </lineage>
</organism>
<dbReference type="CDD" id="cd04056">
    <property type="entry name" value="Peptidases_S53"/>
    <property type="match status" value="1"/>
</dbReference>
<dbReference type="Gene3D" id="3.40.50.200">
    <property type="entry name" value="Peptidase S8/S53 domain"/>
    <property type="match status" value="1"/>
</dbReference>
<reference evidence="7" key="1">
    <citation type="journal article" date="2019" name="Int. J. Syst. Evol. Microbiol.">
        <title>The Global Catalogue of Microorganisms (GCM) 10K type strain sequencing project: providing services to taxonomists for standard genome sequencing and annotation.</title>
        <authorList>
            <consortium name="The Broad Institute Genomics Platform"/>
            <consortium name="The Broad Institute Genome Sequencing Center for Infectious Disease"/>
            <person name="Wu L."/>
            <person name="Ma J."/>
        </authorList>
    </citation>
    <scope>NUCLEOTIDE SEQUENCE [LARGE SCALE GENOMIC DNA]</scope>
    <source>
        <strain evidence="7">JCM 17125</strain>
    </source>
</reference>
<dbReference type="PROSITE" id="PS00138">
    <property type="entry name" value="SUBTILASE_SER"/>
    <property type="match status" value="1"/>
</dbReference>
<evidence type="ECO:0000256" key="3">
    <source>
        <dbReference type="ARBA" id="ARBA00022825"/>
    </source>
</evidence>
<evidence type="ECO:0000256" key="4">
    <source>
        <dbReference type="SAM" id="SignalP"/>
    </source>
</evidence>
<gene>
    <name evidence="6" type="ORF">GCM10022399_02170</name>
</gene>
<dbReference type="PANTHER" id="PTHR14218">
    <property type="entry name" value="PROTEASE S8 TRIPEPTIDYL PEPTIDASE I CLN2"/>
    <property type="match status" value="1"/>
</dbReference>
<evidence type="ECO:0000313" key="7">
    <source>
        <dbReference type="Proteomes" id="UP001501468"/>
    </source>
</evidence>
<feature type="chain" id="PRO_5045124997" description="Peptidase S53 domain-containing protein" evidence="4">
    <location>
        <begin position="30"/>
        <end position="510"/>
    </location>
</feature>
<dbReference type="InterPro" id="IPR050819">
    <property type="entry name" value="Tripeptidyl-peptidase_I"/>
</dbReference>
<protein>
    <recommendedName>
        <fullName evidence="5">Peptidase S53 domain-containing protein</fullName>
    </recommendedName>
</protein>
<feature type="domain" description="Peptidase S53" evidence="5">
    <location>
        <begin position="77"/>
        <end position="506"/>
    </location>
</feature>
<keyword evidence="1" id="KW-0645">Protease</keyword>
<dbReference type="SUPFAM" id="SSF52743">
    <property type="entry name" value="Subtilisin-like"/>
    <property type="match status" value="1"/>
</dbReference>
<dbReference type="EMBL" id="BAABDC010000001">
    <property type="protein sequence ID" value="GAA3690020.1"/>
    <property type="molecule type" value="Genomic_DNA"/>
</dbReference>
<proteinExistence type="predicted"/>
<dbReference type="RefSeq" id="WP_344940285.1">
    <property type="nucleotide sequence ID" value="NZ_BAABDC010000001.1"/>
</dbReference>
<accession>A0ABP7CGD9</accession>
<keyword evidence="2" id="KW-0378">Hydrolase</keyword>
<dbReference type="Proteomes" id="UP001501468">
    <property type="component" value="Unassembled WGS sequence"/>
</dbReference>
<evidence type="ECO:0000313" key="6">
    <source>
        <dbReference type="EMBL" id="GAA3690020.1"/>
    </source>
</evidence>
<comment type="caution">
    <text evidence="6">The sequence shown here is derived from an EMBL/GenBank/DDBJ whole genome shotgun (WGS) entry which is preliminary data.</text>
</comment>